<feature type="transmembrane region" description="Helical" evidence="1">
    <location>
        <begin position="593"/>
        <end position="613"/>
    </location>
</feature>
<evidence type="ECO:0000256" key="1">
    <source>
        <dbReference type="SAM" id="Phobius"/>
    </source>
</evidence>
<gene>
    <name evidence="2" type="ORF">LGQ03_15225</name>
</gene>
<feature type="transmembrane region" description="Helical" evidence="1">
    <location>
        <begin position="522"/>
        <end position="541"/>
    </location>
</feature>
<evidence type="ECO:0008006" key="4">
    <source>
        <dbReference type="Google" id="ProtNLM"/>
    </source>
</evidence>
<evidence type="ECO:0000313" key="2">
    <source>
        <dbReference type="EMBL" id="MCB5200592.1"/>
    </source>
</evidence>
<dbReference type="RefSeq" id="WP_226749077.1">
    <property type="nucleotide sequence ID" value="NZ_JAJATZ010000009.1"/>
</dbReference>
<keyword evidence="3" id="KW-1185">Reference proteome</keyword>
<organism evidence="2 3">
    <name type="scientific">Loktanella gaetbuli</name>
    <dbReference type="NCBI Taxonomy" id="2881335"/>
    <lineage>
        <taxon>Bacteria</taxon>
        <taxon>Pseudomonadati</taxon>
        <taxon>Pseudomonadota</taxon>
        <taxon>Alphaproteobacteria</taxon>
        <taxon>Rhodobacterales</taxon>
        <taxon>Roseobacteraceae</taxon>
        <taxon>Loktanella</taxon>
    </lineage>
</organism>
<keyword evidence="1" id="KW-1133">Transmembrane helix</keyword>
<feature type="transmembrane region" description="Helical" evidence="1">
    <location>
        <begin position="488"/>
        <end position="510"/>
    </location>
</feature>
<protein>
    <recommendedName>
        <fullName evidence="4">FtsX-like permease family protein</fullName>
    </recommendedName>
</protein>
<feature type="transmembrane region" description="Helical" evidence="1">
    <location>
        <begin position="548"/>
        <end position="573"/>
    </location>
</feature>
<comment type="caution">
    <text evidence="2">The sequence shown here is derived from an EMBL/GenBank/DDBJ whole genome shotgun (WGS) entry which is preliminary data.</text>
</comment>
<dbReference type="EMBL" id="JAJATZ010000009">
    <property type="protein sequence ID" value="MCB5200592.1"/>
    <property type="molecule type" value="Genomic_DNA"/>
</dbReference>
<proteinExistence type="predicted"/>
<keyword evidence="1" id="KW-0472">Membrane</keyword>
<keyword evidence="1" id="KW-0812">Transmembrane</keyword>
<reference evidence="2" key="1">
    <citation type="submission" date="2021-10" db="EMBL/GenBank/DDBJ databases">
        <title>Loktanella gaetbuli sp. nov., isolated from a tidal flat.</title>
        <authorList>
            <person name="Park S."/>
            <person name="Yoon J.-H."/>
        </authorList>
    </citation>
    <scope>NUCLEOTIDE SEQUENCE</scope>
    <source>
        <strain evidence="2">TSTF-M6</strain>
    </source>
</reference>
<name>A0ABS8BXX0_9RHOB</name>
<accession>A0ABS8BXX0</accession>
<feature type="transmembrane region" description="Helical" evidence="1">
    <location>
        <begin position="25"/>
        <end position="43"/>
    </location>
</feature>
<evidence type="ECO:0000313" key="3">
    <source>
        <dbReference type="Proteomes" id="UP001138961"/>
    </source>
</evidence>
<dbReference type="Proteomes" id="UP001138961">
    <property type="component" value="Unassembled WGS sequence"/>
</dbReference>
<sequence length="631" mass="66933">MLILRMAWNELFRSFLPRPPGGRDFAYLLALIALLQLLGIVIFSAKLGVLERSVDAFLGKVPGYGVPVWVRQNYLAENDAGAMTQDMVDDLEARGFPVQTFRRTFDGDIIRLPAQDVWTEPRLNAEPAFEGIFADTGSVLAGQQRSTATATGLSQDVVSHMWSIVLDRENFAQFLDLDAYRAALAGRVPPAALDDIPQDIASLDDMSLLWLEMRVNDRAHLVPFRVTWANYLGAGHIAPDFVLPAALHTLEAAASASPGLCLDFSAGPAPIAPVAGVQSPSLLLMSAEDRAARSTPMGAALTDLHAAMGGSLSVANPSRVSWSAPDNGGGTCAATVPWVVAALFATAGDLALSDWDGLSPQPVPDVGVDVSRYTAPCSAINPRERAFALGATDSAQSSCGDDPITIETANASSGYDEMLVFAEDRIGLDGLVSVISCDGVTSGALDDTLCMPLASASDESGDQATESRIAIHNIYRDSLMRFGFLSRLIDAVSGPVGWSLVGLGVAILWVQLGTVLGHRRGQYATLIVGGLSPLQIVVLVCMQVAMCVVLGLAVAFGLFLAIRATLFGAIRALSTEYDRIALGEMLDVLPVPALGLLAFLGFMLLTGWALTYLQLRSKGVSRGGVIDRLME</sequence>